<gene>
    <name evidence="2" type="primary">Cnig_chr_IV.g14365</name>
    <name evidence="2" type="ORF">B9Z55_014365</name>
</gene>
<protein>
    <submittedName>
        <fullName evidence="2">Uncharacterized protein</fullName>
    </submittedName>
</protein>
<dbReference type="AlphaFoldDB" id="A0A2G5U5L3"/>
<accession>A0A2G5U5L3</accession>
<feature type="region of interest" description="Disordered" evidence="1">
    <location>
        <begin position="63"/>
        <end position="83"/>
    </location>
</feature>
<proteinExistence type="predicted"/>
<sequence>MLAKFKTKNYSNRFFFEDRREIVAKKRNLKKRTIGKCVFLLVVRTAITDNDILLLQFSQSSLERTAESDSSKKRLKTKKKDGGGHLENTYCHGYLFDTNLVNDRKLMILGVWGARRFI</sequence>
<comment type="caution">
    <text evidence="2">The sequence shown here is derived from an EMBL/GenBank/DDBJ whole genome shotgun (WGS) entry which is preliminary data.</text>
</comment>
<evidence type="ECO:0000313" key="3">
    <source>
        <dbReference type="Proteomes" id="UP000230233"/>
    </source>
</evidence>
<evidence type="ECO:0000256" key="1">
    <source>
        <dbReference type="SAM" id="MobiDB-lite"/>
    </source>
</evidence>
<dbReference type="EMBL" id="PDUG01000004">
    <property type="protein sequence ID" value="PIC34824.1"/>
    <property type="molecule type" value="Genomic_DNA"/>
</dbReference>
<organism evidence="2 3">
    <name type="scientific">Caenorhabditis nigoni</name>
    <dbReference type="NCBI Taxonomy" id="1611254"/>
    <lineage>
        <taxon>Eukaryota</taxon>
        <taxon>Metazoa</taxon>
        <taxon>Ecdysozoa</taxon>
        <taxon>Nematoda</taxon>
        <taxon>Chromadorea</taxon>
        <taxon>Rhabditida</taxon>
        <taxon>Rhabditina</taxon>
        <taxon>Rhabditomorpha</taxon>
        <taxon>Rhabditoidea</taxon>
        <taxon>Rhabditidae</taxon>
        <taxon>Peloderinae</taxon>
        <taxon>Caenorhabditis</taxon>
    </lineage>
</organism>
<evidence type="ECO:0000313" key="2">
    <source>
        <dbReference type="EMBL" id="PIC34824.1"/>
    </source>
</evidence>
<keyword evidence="3" id="KW-1185">Reference proteome</keyword>
<dbReference type="Proteomes" id="UP000230233">
    <property type="component" value="Chromosome IV"/>
</dbReference>
<reference evidence="3" key="1">
    <citation type="submission" date="2017-10" db="EMBL/GenBank/DDBJ databases">
        <title>Rapid genome shrinkage in a self-fertile nematode reveals novel sperm competition proteins.</title>
        <authorList>
            <person name="Yin D."/>
            <person name="Schwarz E.M."/>
            <person name="Thomas C.G."/>
            <person name="Felde R.L."/>
            <person name="Korf I.F."/>
            <person name="Cutter A.D."/>
            <person name="Schartner C.M."/>
            <person name="Ralston E.J."/>
            <person name="Meyer B.J."/>
            <person name="Haag E.S."/>
        </authorList>
    </citation>
    <scope>NUCLEOTIDE SEQUENCE [LARGE SCALE GENOMIC DNA]</scope>
    <source>
        <strain evidence="3">JU1422</strain>
    </source>
</reference>
<name>A0A2G5U5L3_9PELO</name>